<gene>
    <name evidence="4" type="ORF">PEDI_33560</name>
</gene>
<dbReference type="GO" id="GO:0070402">
    <property type="term" value="F:NADPH binding"/>
    <property type="evidence" value="ECO:0007669"/>
    <property type="project" value="TreeGrafter"/>
</dbReference>
<sequence length="319" mass="34660">MKALTFSDFGAADVLEYQEIPKPQPVTHEVLVEMKAIGLNYADIYRRRGNYHLKGSPPYIAGYEGAGVVIESKSQLYPVGSRVAFADVPFANAEYVVVPEHHIIPLQDHVPFELAASVLLQGLTAHYLCHDSYAVKAGDIALVHAAAGGVGQLLSQMVKLMGGTVIGLTRKEEKLALLEKIGIEYPLLLDANWKKKVSGISHNRGVDVVFDSVGSTLADSLSLSRTGGTTVFYGMSGGDPAPVDPRMLMDSSKKLVGGDLWNYLTSAFERKRRANQIFQWILNEQLVVNPPVKFSLAEGRAAHEYLESGQSAGKVLLIP</sequence>
<dbReference type="InterPro" id="IPR011032">
    <property type="entry name" value="GroES-like_sf"/>
</dbReference>
<name>A0AAN4VZ87_9BACT</name>
<dbReference type="RefSeq" id="WP_060687778.1">
    <property type="nucleotide sequence ID" value="NZ_BQKE01000002.1"/>
</dbReference>
<dbReference type="InterPro" id="IPR013149">
    <property type="entry name" value="ADH-like_C"/>
</dbReference>
<dbReference type="InterPro" id="IPR013154">
    <property type="entry name" value="ADH-like_N"/>
</dbReference>
<dbReference type="Gene3D" id="3.90.180.10">
    <property type="entry name" value="Medium-chain alcohol dehydrogenases, catalytic domain"/>
    <property type="match status" value="1"/>
</dbReference>
<evidence type="ECO:0000313" key="4">
    <source>
        <dbReference type="EMBL" id="GJM62804.1"/>
    </source>
</evidence>
<dbReference type="InterPro" id="IPR036291">
    <property type="entry name" value="NAD(P)-bd_dom_sf"/>
</dbReference>
<dbReference type="Gene3D" id="3.40.50.720">
    <property type="entry name" value="NAD(P)-binding Rossmann-like Domain"/>
    <property type="match status" value="1"/>
</dbReference>
<dbReference type="GO" id="GO:0035925">
    <property type="term" value="F:mRNA 3'-UTR AU-rich region binding"/>
    <property type="evidence" value="ECO:0007669"/>
    <property type="project" value="TreeGrafter"/>
</dbReference>
<evidence type="ECO:0000256" key="2">
    <source>
        <dbReference type="ARBA" id="ARBA00023002"/>
    </source>
</evidence>
<evidence type="ECO:0000259" key="3">
    <source>
        <dbReference type="SMART" id="SM00829"/>
    </source>
</evidence>
<dbReference type="PANTHER" id="PTHR48106:SF13">
    <property type="entry name" value="QUINONE OXIDOREDUCTASE-RELATED"/>
    <property type="match status" value="1"/>
</dbReference>
<keyword evidence="2" id="KW-0560">Oxidoreductase</keyword>
<dbReference type="GO" id="GO:0005829">
    <property type="term" value="C:cytosol"/>
    <property type="evidence" value="ECO:0007669"/>
    <property type="project" value="TreeGrafter"/>
</dbReference>
<dbReference type="InterPro" id="IPR020843">
    <property type="entry name" value="ER"/>
</dbReference>
<dbReference type="PANTHER" id="PTHR48106">
    <property type="entry name" value="QUINONE OXIDOREDUCTASE PIG3-RELATED"/>
    <property type="match status" value="1"/>
</dbReference>
<feature type="domain" description="Enoyl reductase (ER)" evidence="3">
    <location>
        <begin position="10"/>
        <end position="317"/>
    </location>
</feature>
<keyword evidence="5" id="KW-1185">Reference proteome</keyword>
<evidence type="ECO:0000256" key="1">
    <source>
        <dbReference type="ARBA" id="ARBA00022857"/>
    </source>
</evidence>
<accession>A0AAN4VZ87</accession>
<dbReference type="Pfam" id="PF08240">
    <property type="entry name" value="ADH_N"/>
    <property type="match status" value="1"/>
</dbReference>
<dbReference type="Pfam" id="PF00107">
    <property type="entry name" value="ADH_zinc_N"/>
    <property type="match status" value="1"/>
</dbReference>
<keyword evidence="1" id="KW-0521">NADP</keyword>
<reference evidence="4 5" key="1">
    <citation type="submission" date="2021-12" db="EMBL/GenBank/DDBJ databases">
        <title>Genome sequencing of bacteria with rrn-lacking chromosome and rrn-plasmid.</title>
        <authorList>
            <person name="Anda M."/>
            <person name="Iwasaki W."/>
        </authorList>
    </citation>
    <scope>NUCLEOTIDE SEQUENCE [LARGE SCALE GENOMIC DNA]</scope>
    <source>
        <strain evidence="4 5">NBRC 15940</strain>
    </source>
</reference>
<dbReference type="InterPro" id="IPR002364">
    <property type="entry name" value="Quin_OxRdtase/zeta-crystal_CS"/>
</dbReference>
<proteinExistence type="predicted"/>
<dbReference type="Proteomes" id="UP001310022">
    <property type="component" value="Unassembled WGS sequence"/>
</dbReference>
<dbReference type="InterPro" id="IPR047618">
    <property type="entry name" value="QOR-like"/>
</dbReference>
<protein>
    <submittedName>
        <fullName evidence="4">Alcohol dehydrogenase</fullName>
    </submittedName>
</protein>
<dbReference type="AlphaFoldDB" id="A0AAN4VZ87"/>
<dbReference type="EMBL" id="BQKE01000002">
    <property type="protein sequence ID" value="GJM62804.1"/>
    <property type="molecule type" value="Genomic_DNA"/>
</dbReference>
<dbReference type="GO" id="GO:0003960">
    <property type="term" value="F:quinone reductase (NADPH) activity"/>
    <property type="evidence" value="ECO:0007669"/>
    <property type="project" value="InterPro"/>
</dbReference>
<evidence type="ECO:0000313" key="5">
    <source>
        <dbReference type="Proteomes" id="UP001310022"/>
    </source>
</evidence>
<dbReference type="GO" id="GO:0008270">
    <property type="term" value="F:zinc ion binding"/>
    <property type="evidence" value="ECO:0007669"/>
    <property type="project" value="InterPro"/>
</dbReference>
<dbReference type="SMART" id="SM00829">
    <property type="entry name" value="PKS_ER"/>
    <property type="match status" value="1"/>
</dbReference>
<organism evidence="4 5">
    <name type="scientific">Persicobacter diffluens</name>
    <dbReference type="NCBI Taxonomy" id="981"/>
    <lineage>
        <taxon>Bacteria</taxon>
        <taxon>Pseudomonadati</taxon>
        <taxon>Bacteroidota</taxon>
        <taxon>Cytophagia</taxon>
        <taxon>Cytophagales</taxon>
        <taxon>Persicobacteraceae</taxon>
        <taxon>Persicobacter</taxon>
    </lineage>
</organism>
<dbReference type="SUPFAM" id="SSF51735">
    <property type="entry name" value="NAD(P)-binding Rossmann-fold domains"/>
    <property type="match status" value="1"/>
</dbReference>
<dbReference type="PROSITE" id="PS01162">
    <property type="entry name" value="QOR_ZETA_CRYSTAL"/>
    <property type="match status" value="1"/>
</dbReference>
<dbReference type="CDD" id="cd05286">
    <property type="entry name" value="QOR2"/>
    <property type="match status" value="1"/>
</dbReference>
<comment type="caution">
    <text evidence="4">The sequence shown here is derived from an EMBL/GenBank/DDBJ whole genome shotgun (WGS) entry which is preliminary data.</text>
</comment>
<dbReference type="SUPFAM" id="SSF50129">
    <property type="entry name" value="GroES-like"/>
    <property type="match status" value="1"/>
</dbReference>